<evidence type="ECO:0000313" key="1">
    <source>
        <dbReference type="EMBL" id="THU80137.1"/>
    </source>
</evidence>
<organism evidence="1 2">
    <name type="scientific">Dendrothele bispora (strain CBS 962.96)</name>
    <dbReference type="NCBI Taxonomy" id="1314807"/>
    <lineage>
        <taxon>Eukaryota</taxon>
        <taxon>Fungi</taxon>
        <taxon>Dikarya</taxon>
        <taxon>Basidiomycota</taxon>
        <taxon>Agaricomycotina</taxon>
        <taxon>Agaricomycetes</taxon>
        <taxon>Agaricomycetidae</taxon>
        <taxon>Agaricales</taxon>
        <taxon>Agaricales incertae sedis</taxon>
        <taxon>Dendrothele</taxon>
    </lineage>
</organism>
<reference evidence="1 2" key="1">
    <citation type="journal article" date="2019" name="Nat. Ecol. Evol.">
        <title>Megaphylogeny resolves global patterns of mushroom evolution.</title>
        <authorList>
            <person name="Varga T."/>
            <person name="Krizsan K."/>
            <person name="Foldi C."/>
            <person name="Dima B."/>
            <person name="Sanchez-Garcia M."/>
            <person name="Sanchez-Ramirez S."/>
            <person name="Szollosi G.J."/>
            <person name="Szarkandi J.G."/>
            <person name="Papp V."/>
            <person name="Albert L."/>
            <person name="Andreopoulos W."/>
            <person name="Angelini C."/>
            <person name="Antonin V."/>
            <person name="Barry K.W."/>
            <person name="Bougher N.L."/>
            <person name="Buchanan P."/>
            <person name="Buyck B."/>
            <person name="Bense V."/>
            <person name="Catcheside P."/>
            <person name="Chovatia M."/>
            <person name="Cooper J."/>
            <person name="Damon W."/>
            <person name="Desjardin D."/>
            <person name="Finy P."/>
            <person name="Geml J."/>
            <person name="Haridas S."/>
            <person name="Hughes K."/>
            <person name="Justo A."/>
            <person name="Karasinski D."/>
            <person name="Kautmanova I."/>
            <person name="Kiss B."/>
            <person name="Kocsube S."/>
            <person name="Kotiranta H."/>
            <person name="LaButti K.M."/>
            <person name="Lechner B.E."/>
            <person name="Liimatainen K."/>
            <person name="Lipzen A."/>
            <person name="Lukacs Z."/>
            <person name="Mihaltcheva S."/>
            <person name="Morgado L.N."/>
            <person name="Niskanen T."/>
            <person name="Noordeloos M.E."/>
            <person name="Ohm R.A."/>
            <person name="Ortiz-Santana B."/>
            <person name="Ovrebo C."/>
            <person name="Racz N."/>
            <person name="Riley R."/>
            <person name="Savchenko A."/>
            <person name="Shiryaev A."/>
            <person name="Soop K."/>
            <person name="Spirin V."/>
            <person name="Szebenyi C."/>
            <person name="Tomsovsky M."/>
            <person name="Tulloss R.E."/>
            <person name="Uehling J."/>
            <person name="Grigoriev I.V."/>
            <person name="Vagvolgyi C."/>
            <person name="Papp T."/>
            <person name="Martin F.M."/>
            <person name="Miettinen O."/>
            <person name="Hibbett D.S."/>
            <person name="Nagy L.G."/>
        </authorList>
    </citation>
    <scope>NUCLEOTIDE SEQUENCE [LARGE SCALE GENOMIC DNA]</scope>
    <source>
        <strain evidence="1 2">CBS 962.96</strain>
    </source>
</reference>
<dbReference type="AlphaFoldDB" id="A0A4S8KW24"/>
<dbReference type="Proteomes" id="UP000297245">
    <property type="component" value="Unassembled WGS sequence"/>
</dbReference>
<protein>
    <submittedName>
        <fullName evidence="1">Uncharacterized protein</fullName>
    </submittedName>
</protein>
<name>A0A4S8KW24_DENBC</name>
<accession>A0A4S8KW24</accession>
<evidence type="ECO:0000313" key="2">
    <source>
        <dbReference type="Proteomes" id="UP000297245"/>
    </source>
</evidence>
<proteinExistence type="predicted"/>
<sequence>MSARPAVPTSIIFHQTTYTHTKSVKCISSVWILETRLDESTGHWSVTINTGHWSVTINTVTKEQVFKNVKHVIFTTGFGSGDVRIPDVKDMVATLSKFSNLLRIHMINSKAKSSIRRNTTSLRNG</sequence>
<gene>
    <name evidence="1" type="ORF">K435DRAFT_810131</name>
</gene>
<dbReference type="EMBL" id="ML179937">
    <property type="protein sequence ID" value="THU80137.1"/>
    <property type="molecule type" value="Genomic_DNA"/>
</dbReference>
<keyword evidence="2" id="KW-1185">Reference proteome</keyword>